<dbReference type="SMART" id="SM00857">
    <property type="entry name" value="Resolvase"/>
    <property type="match status" value="1"/>
</dbReference>
<dbReference type="Pfam" id="PF00239">
    <property type="entry name" value="Resolvase"/>
    <property type="match status" value="1"/>
</dbReference>
<keyword evidence="5" id="KW-0233">DNA recombination</keyword>
<evidence type="ECO:0000256" key="3">
    <source>
        <dbReference type="ARBA" id="ARBA00023100"/>
    </source>
</evidence>
<dbReference type="SUPFAM" id="SSF46689">
    <property type="entry name" value="Homeodomain-like"/>
    <property type="match status" value="1"/>
</dbReference>
<feature type="domain" description="Resolvase/invertase-type recombinase catalytic" evidence="8">
    <location>
        <begin position="1"/>
        <end position="134"/>
    </location>
</feature>
<dbReference type="InterPro" id="IPR006120">
    <property type="entry name" value="Resolvase_HTH_dom"/>
</dbReference>
<dbReference type="CDD" id="cd00569">
    <property type="entry name" value="HTH_Hin_like"/>
    <property type="match status" value="1"/>
</dbReference>
<reference evidence="9 10" key="1">
    <citation type="journal article" date="2014" name="ISME J.">
        <title>Candidatus Competibacter-lineage genomes retrieved from metagenomes reveal functional metabolic diversity.</title>
        <authorList>
            <person name="McIlroy S.J."/>
            <person name="Albertsen M."/>
            <person name="Andresen E.K."/>
            <person name="Saunders A.M."/>
            <person name="Kristiansen R."/>
            <person name="Stokholm-Bjerregaard M."/>
            <person name="Nielsen K.L."/>
            <person name="Nielsen P.H."/>
        </authorList>
    </citation>
    <scope>NUCLEOTIDE SEQUENCE [LARGE SCALE GENOMIC DNA]</scope>
    <source>
        <strain evidence="9 10">Run_B_J11</strain>
    </source>
</reference>
<gene>
    <name evidence="9" type="primary">pinE</name>
    <name evidence="9" type="ORF">BN874_1240001</name>
</gene>
<dbReference type="InterPro" id="IPR009057">
    <property type="entry name" value="Homeodomain-like_sf"/>
</dbReference>
<dbReference type="InterPro" id="IPR036162">
    <property type="entry name" value="Resolvase-like_N_sf"/>
</dbReference>
<sequence length="181" mass="19866">MHLGYARVSTGDQNPDLQRTALKQAGCTRLFTDTATGAHVRRPELTKCFKALTAGDTLTVWKLDRLGRSLRDLISLLDDLKARGVAFRSLTEAVDTTTPTGRAMWQMVGILAELERSLIQERTQAGRVAAMARGVKMGRKALLSAQQITHARTLIGQGEPHDAVAQSLKVSRRTLYRALQG</sequence>
<dbReference type="InterPro" id="IPR006118">
    <property type="entry name" value="Recombinase_CS"/>
</dbReference>
<dbReference type="FunFam" id="3.40.50.1390:FF:000001">
    <property type="entry name" value="DNA recombinase"/>
    <property type="match status" value="1"/>
</dbReference>
<dbReference type="GO" id="GO:0015074">
    <property type="term" value="P:DNA integration"/>
    <property type="evidence" value="ECO:0007669"/>
    <property type="project" value="UniProtKB-KW"/>
</dbReference>
<organism evidence="9 10">
    <name type="scientific">Candidatus Contendobacter odensis Run_B_J11</name>
    <dbReference type="NCBI Taxonomy" id="1400861"/>
    <lineage>
        <taxon>Bacteria</taxon>
        <taxon>Pseudomonadati</taxon>
        <taxon>Pseudomonadota</taxon>
        <taxon>Gammaproteobacteria</taxon>
        <taxon>Candidatus Competibacteraceae</taxon>
        <taxon>Candidatus Contendibacter</taxon>
    </lineage>
</organism>
<dbReference type="Gene3D" id="1.10.10.60">
    <property type="entry name" value="Homeodomain-like"/>
    <property type="match status" value="1"/>
</dbReference>
<evidence type="ECO:0000256" key="2">
    <source>
        <dbReference type="ARBA" id="ARBA00022908"/>
    </source>
</evidence>
<dbReference type="RefSeq" id="WP_034430645.1">
    <property type="nucleotide sequence ID" value="NZ_CBTK010000029.1"/>
</dbReference>
<name>A0A7U7G7X6_9GAMM</name>
<dbReference type="Gene3D" id="3.40.50.1390">
    <property type="entry name" value="Resolvase, N-terminal catalytic domain"/>
    <property type="match status" value="1"/>
</dbReference>
<dbReference type="GO" id="GO:0000150">
    <property type="term" value="F:DNA strand exchange activity"/>
    <property type="evidence" value="ECO:0007669"/>
    <property type="project" value="UniProtKB-KW"/>
</dbReference>
<protein>
    <submittedName>
        <fullName evidence="9">DNA-invertase from lambdoid prophage e14</fullName>
    </submittedName>
</protein>
<evidence type="ECO:0000256" key="7">
    <source>
        <dbReference type="PROSITE-ProRule" id="PRU10137"/>
    </source>
</evidence>
<keyword evidence="2" id="KW-0229">DNA integration</keyword>
<dbReference type="PANTHER" id="PTHR30461:SF2">
    <property type="entry name" value="SERINE RECOMBINASE PINE-RELATED"/>
    <property type="match status" value="1"/>
</dbReference>
<evidence type="ECO:0000313" key="10">
    <source>
        <dbReference type="Proteomes" id="UP000019184"/>
    </source>
</evidence>
<evidence type="ECO:0000256" key="1">
    <source>
        <dbReference type="ARBA" id="ARBA00009913"/>
    </source>
</evidence>
<feature type="active site" description="O-(5'-phospho-DNA)-serine intermediate" evidence="6 7">
    <location>
        <position position="9"/>
    </location>
</feature>
<comment type="similarity">
    <text evidence="1">Belongs to the site-specific recombinase resolvase family.</text>
</comment>
<dbReference type="InterPro" id="IPR050639">
    <property type="entry name" value="SSR_resolvase"/>
</dbReference>
<dbReference type="InterPro" id="IPR006119">
    <property type="entry name" value="Resolv_N"/>
</dbReference>
<keyword evidence="3" id="KW-0230">DNA invertase</keyword>
<dbReference type="EMBL" id="CBTK010000029">
    <property type="protein sequence ID" value="CDH43572.1"/>
    <property type="molecule type" value="Genomic_DNA"/>
</dbReference>
<keyword evidence="10" id="KW-1185">Reference proteome</keyword>
<dbReference type="Pfam" id="PF02796">
    <property type="entry name" value="HTH_7"/>
    <property type="match status" value="1"/>
</dbReference>
<evidence type="ECO:0000256" key="6">
    <source>
        <dbReference type="PIRSR" id="PIRSR606118-50"/>
    </source>
</evidence>
<dbReference type="OrthoDB" id="9797501at2"/>
<dbReference type="Proteomes" id="UP000019184">
    <property type="component" value="Unassembled WGS sequence"/>
</dbReference>
<evidence type="ECO:0000256" key="5">
    <source>
        <dbReference type="ARBA" id="ARBA00023172"/>
    </source>
</evidence>
<dbReference type="GO" id="GO:0003677">
    <property type="term" value="F:DNA binding"/>
    <property type="evidence" value="ECO:0007669"/>
    <property type="project" value="UniProtKB-KW"/>
</dbReference>
<dbReference type="AlphaFoldDB" id="A0A7U7G7X6"/>
<evidence type="ECO:0000259" key="8">
    <source>
        <dbReference type="PROSITE" id="PS51736"/>
    </source>
</evidence>
<dbReference type="SUPFAM" id="SSF53041">
    <property type="entry name" value="Resolvase-like"/>
    <property type="match status" value="1"/>
</dbReference>
<accession>A0A7U7G7X6</accession>
<dbReference type="PANTHER" id="PTHR30461">
    <property type="entry name" value="DNA-INVERTASE FROM LAMBDOID PROPHAGE"/>
    <property type="match status" value="1"/>
</dbReference>
<dbReference type="CDD" id="cd03768">
    <property type="entry name" value="SR_ResInv"/>
    <property type="match status" value="1"/>
</dbReference>
<evidence type="ECO:0000256" key="4">
    <source>
        <dbReference type="ARBA" id="ARBA00023125"/>
    </source>
</evidence>
<dbReference type="PROSITE" id="PS51736">
    <property type="entry name" value="RECOMBINASES_3"/>
    <property type="match status" value="1"/>
</dbReference>
<comment type="caution">
    <text evidence="9">The sequence shown here is derived from an EMBL/GenBank/DDBJ whole genome shotgun (WGS) entry which is preliminary data.</text>
</comment>
<dbReference type="PROSITE" id="PS00397">
    <property type="entry name" value="RECOMBINASES_1"/>
    <property type="match status" value="1"/>
</dbReference>
<keyword evidence="4" id="KW-0238">DNA-binding</keyword>
<evidence type="ECO:0000313" key="9">
    <source>
        <dbReference type="EMBL" id="CDH43572.1"/>
    </source>
</evidence>
<proteinExistence type="inferred from homology"/>